<dbReference type="SUPFAM" id="SSF50891">
    <property type="entry name" value="Cyclophilin-like"/>
    <property type="match status" value="1"/>
</dbReference>
<evidence type="ECO:0000259" key="4">
    <source>
        <dbReference type="SMART" id="SM00796"/>
    </source>
</evidence>
<evidence type="ECO:0000256" key="1">
    <source>
        <dbReference type="ARBA" id="ARBA00022741"/>
    </source>
</evidence>
<dbReference type="NCBIfam" id="TIGR00370">
    <property type="entry name" value="5-oxoprolinase subunit PxpB"/>
    <property type="match status" value="1"/>
</dbReference>
<dbReference type="PANTHER" id="PTHR34698">
    <property type="entry name" value="5-OXOPROLINASE SUBUNIT B"/>
    <property type="match status" value="1"/>
</dbReference>
<dbReference type="Gene3D" id="2.40.100.10">
    <property type="entry name" value="Cyclophilin-like"/>
    <property type="match status" value="1"/>
</dbReference>
<dbReference type="InterPro" id="IPR010016">
    <property type="entry name" value="PxpB"/>
</dbReference>
<protein>
    <submittedName>
        <fullName evidence="5">5-oxoprolinase subunit PxpB</fullName>
    </submittedName>
</protein>
<evidence type="ECO:0000256" key="3">
    <source>
        <dbReference type="ARBA" id="ARBA00022840"/>
    </source>
</evidence>
<evidence type="ECO:0000256" key="2">
    <source>
        <dbReference type="ARBA" id="ARBA00022801"/>
    </source>
</evidence>
<name>A0ABP3VLK6_9FLAO</name>
<sequence length="235" mass="27461">MSHKFRIFQINERSILVEFDEEINENLLNHLLYLKNKLLTDKHELILQVINSYNSLLIIYKHTINNFYEAKKDLLEQIYDSKIVNILDSPIKKIPVCYDHDYGWDLELLSEDLSLSVDEIIKNHSEAVYTVYFIGFLPGFPYLGGLDSSLFHRRKSQPRRQIPSGSVGIADQQTGIYSLDSPGGWQIIGRSPIQLFDSENPTRYCYLQAGDKIQFEPITKDEFEDIQSQFNYNKW</sequence>
<keyword evidence="6" id="KW-1185">Reference proteome</keyword>
<evidence type="ECO:0000313" key="5">
    <source>
        <dbReference type="EMBL" id="GAA0761441.1"/>
    </source>
</evidence>
<dbReference type="Pfam" id="PF02682">
    <property type="entry name" value="CT_C_D"/>
    <property type="match status" value="1"/>
</dbReference>
<reference evidence="6" key="1">
    <citation type="journal article" date="2019" name="Int. J. Syst. Evol. Microbiol.">
        <title>The Global Catalogue of Microorganisms (GCM) 10K type strain sequencing project: providing services to taxonomists for standard genome sequencing and annotation.</title>
        <authorList>
            <consortium name="The Broad Institute Genomics Platform"/>
            <consortium name="The Broad Institute Genome Sequencing Center for Infectious Disease"/>
            <person name="Wu L."/>
            <person name="Ma J."/>
        </authorList>
    </citation>
    <scope>NUCLEOTIDE SEQUENCE [LARGE SCALE GENOMIC DNA]</scope>
    <source>
        <strain evidence="6">JCM 16231</strain>
    </source>
</reference>
<dbReference type="SUPFAM" id="SSF160467">
    <property type="entry name" value="PH0987 N-terminal domain-like"/>
    <property type="match status" value="1"/>
</dbReference>
<organism evidence="5 6">
    <name type="scientific">Psychroflexus lacisalsi</name>
    <dbReference type="NCBI Taxonomy" id="503928"/>
    <lineage>
        <taxon>Bacteria</taxon>
        <taxon>Pseudomonadati</taxon>
        <taxon>Bacteroidota</taxon>
        <taxon>Flavobacteriia</taxon>
        <taxon>Flavobacteriales</taxon>
        <taxon>Flavobacteriaceae</taxon>
        <taxon>Psychroflexus</taxon>
    </lineage>
</organism>
<keyword evidence="1" id="KW-0547">Nucleotide-binding</keyword>
<accession>A0ABP3VLK6</accession>
<feature type="domain" description="Carboxyltransferase" evidence="4">
    <location>
        <begin position="5"/>
        <end position="204"/>
    </location>
</feature>
<keyword evidence="2" id="KW-0378">Hydrolase</keyword>
<evidence type="ECO:0000313" key="6">
    <source>
        <dbReference type="Proteomes" id="UP001500185"/>
    </source>
</evidence>
<comment type="caution">
    <text evidence="5">The sequence shown here is derived from an EMBL/GenBank/DDBJ whole genome shotgun (WGS) entry which is preliminary data.</text>
</comment>
<dbReference type="EMBL" id="BAAAGG010000021">
    <property type="protein sequence ID" value="GAA0761441.1"/>
    <property type="molecule type" value="Genomic_DNA"/>
</dbReference>
<dbReference type="InterPro" id="IPR003833">
    <property type="entry name" value="CT_C_D"/>
</dbReference>
<dbReference type="InterPro" id="IPR029000">
    <property type="entry name" value="Cyclophilin-like_dom_sf"/>
</dbReference>
<dbReference type="Proteomes" id="UP001500185">
    <property type="component" value="Unassembled WGS sequence"/>
</dbReference>
<proteinExistence type="predicted"/>
<gene>
    <name evidence="5" type="primary">pxpB</name>
    <name evidence="5" type="ORF">GCM10009433_20730</name>
</gene>
<keyword evidence="3" id="KW-0067">ATP-binding</keyword>
<dbReference type="RefSeq" id="WP_224454941.1">
    <property type="nucleotide sequence ID" value="NZ_BAAAGG010000021.1"/>
</dbReference>
<dbReference type="Gene3D" id="3.30.1360.40">
    <property type="match status" value="1"/>
</dbReference>
<dbReference type="PANTHER" id="PTHR34698:SF2">
    <property type="entry name" value="5-OXOPROLINASE SUBUNIT B"/>
    <property type="match status" value="1"/>
</dbReference>
<dbReference type="SMART" id="SM00796">
    <property type="entry name" value="AHS1"/>
    <property type="match status" value="1"/>
</dbReference>